<protein>
    <submittedName>
        <fullName evidence="2">Uncharacterized protein</fullName>
    </submittedName>
</protein>
<gene>
    <name evidence="2" type="primary">PARPA_09294.1 scaffold 36060</name>
</gene>
<feature type="compositionally biased region" description="Polar residues" evidence="1">
    <location>
        <begin position="251"/>
        <end position="262"/>
    </location>
</feature>
<feature type="compositionally biased region" description="Polar residues" evidence="1">
    <location>
        <begin position="99"/>
        <end position="112"/>
    </location>
</feature>
<feature type="region of interest" description="Disordered" evidence="1">
    <location>
        <begin position="198"/>
        <end position="296"/>
    </location>
</feature>
<feature type="compositionally biased region" description="Polar residues" evidence="1">
    <location>
        <begin position="140"/>
        <end position="151"/>
    </location>
</feature>
<dbReference type="AlphaFoldDB" id="A0A0B7NJG8"/>
<name>A0A0B7NJG8_9FUNG</name>
<evidence type="ECO:0000313" key="3">
    <source>
        <dbReference type="Proteomes" id="UP000054107"/>
    </source>
</evidence>
<organism evidence="2 3">
    <name type="scientific">Parasitella parasitica</name>
    <dbReference type="NCBI Taxonomy" id="35722"/>
    <lineage>
        <taxon>Eukaryota</taxon>
        <taxon>Fungi</taxon>
        <taxon>Fungi incertae sedis</taxon>
        <taxon>Mucoromycota</taxon>
        <taxon>Mucoromycotina</taxon>
        <taxon>Mucoromycetes</taxon>
        <taxon>Mucorales</taxon>
        <taxon>Mucorineae</taxon>
        <taxon>Mucoraceae</taxon>
        <taxon>Parasitella</taxon>
    </lineage>
</organism>
<dbReference type="STRING" id="35722.A0A0B7NJG8"/>
<reference evidence="2 3" key="1">
    <citation type="submission" date="2014-09" db="EMBL/GenBank/DDBJ databases">
        <authorList>
            <person name="Ellenberger Sabrina"/>
        </authorList>
    </citation>
    <scope>NUCLEOTIDE SEQUENCE [LARGE SCALE GENOMIC DNA]</scope>
    <source>
        <strain evidence="2 3">CBS 412.66</strain>
    </source>
</reference>
<proteinExistence type="predicted"/>
<dbReference type="OrthoDB" id="2537141at2759"/>
<evidence type="ECO:0000256" key="1">
    <source>
        <dbReference type="SAM" id="MobiDB-lite"/>
    </source>
</evidence>
<keyword evidence="3" id="KW-1185">Reference proteome</keyword>
<dbReference type="EMBL" id="LN731879">
    <property type="protein sequence ID" value="CEP15093.1"/>
    <property type="molecule type" value="Genomic_DNA"/>
</dbReference>
<feature type="compositionally biased region" description="Low complexity" evidence="1">
    <location>
        <begin position="263"/>
        <end position="272"/>
    </location>
</feature>
<evidence type="ECO:0000313" key="2">
    <source>
        <dbReference type="EMBL" id="CEP15093.1"/>
    </source>
</evidence>
<dbReference type="Proteomes" id="UP000054107">
    <property type="component" value="Unassembled WGS sequence"/>
</dbReference>
<feature type="region of interest" description="Disordered" evidence="1">
    <location>
        <begin position="83"/>
        <end position="157"/>
    </location>
</feature>
<feature type="compositionally biased region" description="Basic and acidic residues" evidence="1">
    <location>
        <begin position="219"/>
        <end position="236"/>
    </location>
</feature>
<sequence>MLSAESLEKHKQGFDTLKYEMKMDRVQSYVMDQQQYLHLYKSPNTSDAGSVPESCQNQGSLASITFSVSISELIKRKQRAAAQLKTSPSAVSTRPPYKQTLTNSYTQKTSNRPACENEQQRSPTLTHDNDRRDTKRRKSSALSKSPENVSPQPTPNIIKKAAHGMHLIQKFVSPNLEMSRITLKTNIKHPKLGLFRKGKSSALGKPVPDLTNFNGKLSEAPKESTKSTSCREELSKDPPSISKFFQRKPNKTATSILSNITNRSTPESTSPKSKSRTPKKEEEPDHKRKRSSSPIYKYEAFTNNSFDTIYQLLEDCQELNRLTSSKHHHLHGTPNYAHVKTPDALLHKTTNTTQRNNSFKHEASDLSFTSSNSLPRSFLRQYNLSSPPPSPPLPPSPRLYNGQMIKKEQQPYYRKDIFTPVWQVAESAVSFSARTAAEEYALLEREKADEAEEEDHTLTANDDLDLILHSRAMNMFGEYIQQNEKNIQNFWLNQPAFKRGV</sequence>
<accession>A0A0B7NJG8</accession>